<evidence type="ECO:0000256" key="1">
    <source>
        <dbReference type="ARBA" id="ARBA00004123"/>
    </source>
</evidence>
<feature type="region of interest" description="Disordered" evidence="3">
    <location>
        <begin position="1"/>
        <end position="37"/>
    </location>
</feature>
<evidence type="ECO:0000313" key="6">
    <source>
        <dbReference type="Proteomes" id="UP000271098"/>
    </source>
</evidence>
<accession>A0A183DWS9</accession>
<dbReference type="GO" id="GO:0008623">
    <property type="term" value="C:CHRAC"/>
    <property type="evidence" value="ECO:0007669"/>
    <property type="project" value="TreeGrafter"/>
</dbReference>
<dbReference type="WBParaSite" id="GPUH_0001318501-mRNA-1">
    <property type="protein sequence ID" value="GPUH_0001318501-mRNA-1"/>
    <property type="gene ID" value="GPUH_0001318501"/>
</dbReference>
<dbReference type="SUPFAM" id="SSF47113">
    <property type="entry name" value="Histone-fold"/>
    <property type="match status" value="1"/>
</dbReference>
<feature type="compositionally biased region" description="Polar residues" evidence="3">
    <location>
        <begin position="26"/>
        <end position="35"/>
    </location>
</feature>
<gene>
    <name evidence="5" type="ORF">GPUH_LOCUS13170</name>
</gene>
<dbReference type="PANTHER" id="PTHR10252">
    <property type="entry name" value="HISTONE-LIKE TRANSCRIPTION FACTOR CCAAT-RELATED"/>
    <property type="match status" value="1"/>
</dbReference>
<evidence type="ECO:0000259" key="4">
    <source>
        <dbReference type="Pfam" id="PF00808"/>
    </source>
</evidence>
<dbReference type="GO" id="GO:0046982">
    <property type="term" value="F:protein heterodimerization activity"/>
    <property type="evidence" value="ECO:0007669"/>
    <property type="project" value="InterPro"/>
</dbReference>
<keyword evidence="2" id="KW-0539">Nucleus</keyword>
<dbReference type="InterPro" id="IPR003958">
    <property type="entry name" value="CBFA_NFYB_domain"/>
</dbReference>
<name>A0A183DWS9_9BILA</name>
<keyword evidence="6" id="KW-1185">Reference proteome</keyword>
<evidence type="ECO:0000313" key="7">
    <source>
        <dbReference type="WBParaSite" id="GPUH_0001318501-mRNA-1"/>
    </source>
</evidence>
<feature type="domain" description="Transcription factor CBF/NF-Y/archaeal histone" evidence="4">
    <location>
        <begin position="39"/>
        <end position="95"/>
    </location>
</feature>
<reference evidence="7" key="1">
    <citation type="submission" date="2016-06" db="UniProtKB">
        <authorList>
            <consortium name="WormBaseParasite"/>
        </authorList>
    </citation>
    <scope>IDENTIFICATION</scope>
</reference>
<dbReference type="PANTHER" id="PTHR10252:SF54">
    <property type="entry name" value="CHROMATIN ACCESSIBILITY COMPLEX PROTEIN 1"/>
    <property type="match status" value="1"/>
</dbReference>
<dbReference type="EMBL" id="UYRT01079980">
    <property type="protein sequence ID" value="VDN21786.1"/>
    <property type="molecule type" value="Genomic_DNA"/>
</dbReference>
<dbReference type="Pfam" id="PF00808">
    <property type="entry name" value="CBFD_NFYB_HMF"/>
    <property type="match status" value="1"/>
</dbReference>
<evidence type="ECO:0000256" key="2">
    <source>
        <dbReference type="ARBA" id="ARBA00023242"/>
    </source>
</evidence>
<dbReference type="InterPro" id="IPR009072">
    <property type="entry name" value="Histone-fold"/>
</dbReference>
<dbReference type="Proteomes" id="UP000271098">
    <property type="component" value="Unassembled WGS sequence"/>
</dbReference>
<evidence type="ECO:0000313" key="5">
    <source>
        <dbReference type="EMBL" id="VDN21786.1"/>
    </source>
</evidence>
<evidence type="ECO:0000256" key="3">
    <source>
        <dbReference type="SAM" id="MobiDB-lite"/>
    </source>
</evidence>
<protein>
    <submittedName>
        <fullName evidence="7">CBFD_NFYB_HMF domain-containing protein</fullName>
    </submittedName>
</protein>
<sequence>MASSTDSDSNDDQPLATFRKTDNAENETPSASTSALHDLPLARVKTIMQSGGEQVPISSEGLYAMTKAAELFVSKLARESYEASDRPKCIEYSHLADYVQENDELEFLHGCVFFLEHIILLYFP</sequence>
<dbReference type="Gene3D" id="1.10.20.10">
    <property type="entry name" value="Histone, subunit A"/>
    <property type="match status" value="1"/>
</dbReference>
<organism evidence="7">
    <name type="scientific">Gongylonema pulchrum</name>
    <dbReference type="NCBI Taxonomy" id="637853"/>
    <lineage>
        <taxon>Eukaryota</taxon>
        <taxon>Metazoa</taxon>
        <taxon>Ecdysozoa</taxon>
        <taxon>Nematoda</taxon>
        <taxon>Chromadorea</taxon>
        <taxon>Rhabditida</taxon>
        <taxon>Spirurina</taxon>
        <taxon>Spiruromorpha</taxon>
        <taxon>Spiruroidea</taxon>
        <taxon>Gongylonematidae</taxon>
        <taxon>Gongylonema</taxon>
    </lineage>
</organism>
<dbReference type="OrthoDB" id="1291358at2759"/>
<dbReference type="GO" id="GO:0006261">
    <property type="term" value="P:DNA-templated DNA replication"/>
    <property type="evidence" value="ECO:0007669"/>
    <property type="project" value="TreeGrafter"/>
</dbReference>
<dbReference type="CDD" id="cd22924">
    <property type="entry name" value="HFD_CHRAC1-like"/>
    <property type="match status" value="1"/>
</dbReference>
<dbReference type="AlphaFoldDB" id="A0A183DWS9"/>
<reference evidence="5 6" key="2">
    <citation type="submission" date="2018-11" db="EMBL/GenBank/DDBJ databases">
        <authorList>
            <consortium name="Pathogen Informatics"/>
        </authorList>
    </citation>
    <scope>NUCLEOTIDE SEQUENCE [LARGE SCALE GENOMIC DNA]</scope>
</reference>
<comment type="subcellular location">
    <subcellularLocation>
        <location evidence="1">Nucleus</location>
    </subcellularLocation>
</comment>
<proteinExistence type="predicted"/>
<dbReference type="InterPro" id="IPR050568">
    <property type="entry name" value="Transcr_DNA_Rep_Reg"/>
</dbReference>
<dbReference type="GO" id="GO:0006338">
    <property type="term" value="P:chromatin remodeling"/>
    <property type="evidence" value="ECO:0007669"/>
    <property type="project" value="TreeGrafter"/>
</dbReference>